<proteinExistence type="predicted"/>
<dbReference type="AlphaFoldDB" id="A0A9J5X096"/>
<dbReference type="OrthoDB" id="1735266at2759"/>
<name>A0A9J5X096_SOLCO</name>
<protein>
    <recommendedName>
        <fullName evidence="1">DUF7746 domain-containing protein</fullName>
    </recommendedName>
</protein>
<dbReference type="InterPro" id="IPR056648">
    <property type="entry name" value="DUF7746"/>
</dbReference>
<reference evidence="2 3" key="1">
    <citation type="submission" date="2020-09" db="EMBL/GenBank/DDBJ databases">
        <title>De no assembly of potato wild relative species, Solanum commersonii.</title>
        <authorList>
            <person name="Cho K."/>
        </authorList>
    </citation>
    <scope>NUCLEOTIDE SEQUENCE [LARGE SCALE GENOMIC DNA]</scope>
    <source>
        <strain evidence="2">LZ3.2</strain>
        <tissue evidence="2">Leaf</tissue>
    </source>
</reference>
<evidence type="ECO:0000259" key="1">
    <source>
        <dbReference type="Pfam" id="PF24925"/>
    </source>
</evidence>
<dbReference type="Pfam" id="PF24925">
    <property type="entry name" value="DUF7746"/>
    <property type="match status" value="1"/>
</dbReference>
<dbReference type="PANTHER" id="PTHR33054">
    <property type="entry name" value="CCHC-TYPE DOMAIN-CONTAINING PROTEIN"/>
    <property type="match status" value="1"/>
</dbReference>
<accession>A0A9J5X096</accession>
<keyword evidence="3" id="KW-1185">Reference proteome</keyword>
<comment type="caution">
    <text evidence="2">The sequence shown here is derived from an EMBL/GenBank/DDBJ whole genome shotgun (WGS) entry which is preliminary data.</text>
</comment>
<gene>
    <name evidence="2" type="ORF">H5410_051714</name>
</gene>
<organism evidence="2 3">
    <name type="scientific">Solanum commersonii</name>
    <name type="common">Commerson's wild potato</name>
    <name type="synonym">Commerson's nightshade</name>
    <dbReference type="NCBI Taxonomy" id="4109"/>
    <lineage>
        <taxon>Eukaryota</taxon>
        <taxon>Viridiplantae</taxon>
        <taxon>Streptophyta</taxon>
        <taxon>Embryophyta</taxon>
        <taxon>Tracheophyta</taxon>
        <taxon>Spermatophyta</taxon>
        <taxon>Magnoliopsida</taxon>
        <taxon>eudicotyledons</taxon>
        <taxon>Gunneridae</taxon>
        <taxon>Pentapetalae</taxon>
        <taxon>asterids</taxon>
        <taxon>lamiids</taxon>
        <taxon>Solanales</taxon>
        <taxon>Solanaceae</taxon>
        <taxon>Solanoideae</taxon>
        <taxon>Solaneae</taxon>
        <taxon>Solanum</taxon>
    </lineage>
</organism>
<dbReference type="EMBL" id="JACXVP010000010">
    <property type="protein sequence ID" value="KAG5581087.1"/>
    <property type="molecule type" value="Genomic_DNA"/>
</dbReference>
<dbReference type="PANTHER" id="PTHR33054:SF12">
    <property type="entry name" value="ZINC KNUCKLE FAMILY PROTEIN"/>
    <property type="match status" value="1"/>
</dbReference>
<sequence>ISEDWRYFARSERDWNQTNTSYSGSEIYEWNLNDLTDRQLTILVHRMLMYATICKRFKSTYINIFKMIIVGFTGQLRGWWDNYMSIKQKAAVINATSDSEDVHNLNMALVKNREDVVYTLVLTILEHFNGRFTNQYETIHTLLNGLHCRTLGEFRWYKDTYMSRFIDDLPPLFAERVRKTPRNNHGEIPYKDRVDYRQSSEILYVLFNMDLGEMSTKSTRLEEINIPLNLDY</sequence>
<dbReference type="Proteomes" id="UP000824120">
    <property type="component" value="Chromosome 10"/>
</dbReference>
<evidence type="ECO:0000313" key="3">
    <source>
        <dbReference type="Proteomes" id="UP000824120"/>
    </source>
</evidence>
<feature type="domain" description="DUF7746" evidence="1">
    <location>
        <begin position="22"/>
        <end position="116"/>
    </location>
</feature>
<evidence type="ECO:0000313" key="2">
    <source>
        <dbReference type="EMBL" id="KAG5581087.1"/>
    </source>
</evidence>
<feature type="non-terminal residue" evidence="2">
    <location>
        <position position="1"/>
    </location>
</feature>